<evidence type="ECO:0000313" key="8">
    <source>
        <dbReference type="EnsemblMetazoa" id="GPPI034197-PA"/>
    </source>
</evidence>
<dbReference type="Pfam" id="PF12460">
    <property type="entry name" value="MMS19_C"/>
    <property type="match status" value="1"/>
</dbReference>
<dbReference type="GO" id="GO:0051604">
    <property type="term" value="P:protein maturation"/>
    <property type="evidence" value="ECO:0007669"/>
    <property type="project" value="UniProtKB-UniRule"/>
</dbReference>
<keyword evidence="5" id="KW-0227">DNA damage</keyword>
<dbReference type="PANTHER" id="PTHR12891:SF0">
    <property type="entry name" value="MMS19 NUCLEOTIDE EXCISION REPAIR PROTEIN HOMOLOG"/>
    <property type="match status" value="1"/>
</dbReference>
<feature type="domain" description="MMS19 N-terminal" evidence="7">
    <location>
        <begin position="52"/>
        <end position="311"/>
    </location>
</feature>
<evidence type="ECO:0000256" key="3">
    <source>
        <dbReference type="ARBA" id="ARBA00022737"/>
    </source>
</evidence>
<dbReference type="GO" id="GO:0016226">
    <property type="term" value="P:iron-sulfur cluster assembly"/>
    <property type="evidence" value="ECO:0007669"/>
    <property type="project" value="UniProtKB-UniRule"/>
</dbReference>
<comment type="similarity">
    <text evidence="2 5">Belongs to the MET18/MMS19 family.</text>
</comment>
<dbReference type="InterPro" id="IPR039920">
    <property type="entry name" value="MMS19"/>
</dbReference>
<protein>
    <recommendedName>
        <fullName evidence="5">MMS19 nucleotide excision repair protein</fullName>
    </recommendedName>
</protein>
<evidence type="ECO:0000259" key="7">
    <source>
        <dbReference type="Pfam" id="PF14500"/>
    </source>
</evidence>
<dbReference type="PANTHER" id="PTHR12891">
    <property type="entry name" value="DNA REPAIR/TRANSCRIPTION PROTEIN MET18/MMS19"/>
    <property type="match status" value="1"/>
</dbReference>
<dbReference type="GO" id="GO:0005819">
    <property type="term" value="C:spindle"/>
    <property type="evidence" value="ECO:0007669"/>
    <property type="project" value="UniProtKB-SubCell"/>
</dbReference>
<evidence type="ECO:0000256" key="4">
    <source>
        <dbReference type="ARBA" id="ARBA00023242"/>
    </source>
</evidence>
<evidence type="ECO:0000256" key="5">
    <source>
        <dbReference type="RuleBase" id="RU367072"/>
    </source>
</evidence>
<evidence type="ECO:0000256" key="1">
    <source>
        <dbReference type="ARBA" id="ARBA00004123"/>
    </source>
</evidence>
<organism evidence="8 9">
    <name type="scientific">Glossina palpalis gambiensis</name>
    <dbReference type="NCBI Taxonomy" id="67801"/>
    <lineage>
        <taxon>Eukaryota</taxon>
        <taxon>Metazoa</taxon>
        <taxon>Ecdysozoa</taxon>
        <taxon>Arthropoda</taxon>
        <taxon>Hexapoda</taxon>
        <taxon>Insecta</taxon>
        <taxon>Pterygota</taxon>
        <taxon>Neoptera</taxon>
        <taxon>Endopterygota</taxon>
        <taxon>Diptera</taxon>
        <taxon>Brachycera</taxon>
        <taxon>Muscomorpha</taxon>
        <taxon>Hippoboscoidea</taxon>
        <taxon>Glossinidae</taxon>
        <taxon>Glossina</taxon>
    </lineage>
</organism>
<dbReference type="GO" id="GO:0006281">
    <property type="term" value="P:DNA repair"/>
    <property type="evidence" value="ECO:0007669"/>
    <property type="project" value="UniProtKB-UniRule"/>
</dbReference>
<dbReference type="VEuPathDB" id="VectorBase:GPPI034197"/>
<dbReference type="InterPro" id="IPR016024">
    <property type="entry name" value="ARM-type_fold"/>
</dbReference>
<evidence type="ECO:0000256" key="2">
    <source>
        <dbReference type="ARBA" id="ARBA00009340"/>
    </source>
</evidence>
<comment type="subunit">
    <text evidence="5">Component of the CIA complex.</text>
</comment>
<dbReference type="InterPro" id="IPR029240">
    <property type="entry name" value="MMS19_N"/>
</dbReference>
<comment type="subcellular location">
    <subcellularLocation>
        <location evidence="5">Cytoplasm</location>
        <location evidence="5">Cytoskeleton</location>
        <location evidence="5">Spindle</location>
    </subcellularLocation>
    <subcellularLocation>
        <location evidence="1 5">Nucleus</location>
    </subcellularLocation>
</comment>
<sequence>MAPLTAAIIEELLETDINLEEGVEQIVKGENRQQKLGRDLTSHFYDIGELCEKLQTPLTSTNVERRVQGTLLLTRVLAHLPKDMLNRQQLNVMVEFYAARLKDHHNVIPAVIEGIDALVRMVYMEGTDVVKLLQSFFINTTCQSQLRSDRFKLFNTFQYLSERYVSELKVMSGDFIYGIISSIDGERDPRNLDLIFSFMPGFIATYPLLHLSEEMFEIFACYFPIDFTPSPGDPSNITRDDLAAKLTKCLVASPDFIEWAIPLALEKLESELIVAKCDSLELLYQGALNFPCDRIEAQFETIWLALKAEVFPGSEHTTVVDAALRAVSCFLEQAAKANISISHNYQTMLLGTILTHLSDVSQRLFEPAARIAIACLSGDSIFASEKIFGTFLLKLNDSSNPLNDEQCLSVYTIIGKMFKIICSNDPSIYNNLSADLCEQLHRHVGNTLNANDNEDNCNQDLMRAAIIILTESVPLINEGNRALIYKVLTKILKLDFLNLTNELRVLIERLGTLQPNELQTKCIDLCISDFSTYSTCVQKKMFEYFLPLVKQLPFTELIVNLLLQQAFATYLANEKDKHYVALQALSKLLQYQEKNFVKELQYEKSLIAKYVKLAKKVDSFYFPNMFLAEIAVGLSLVIRSLPVAEQYMVATQNLAELNLQETSDIYVAQGLLGFLHKDIRLDDHFERLLDDLTQFSMTSDDLEARDVAHHLLCSFVNKIDYNNGKNNHGILKNKIKQLIELIKEEKEPAIDILAWFAKGLTMRGCDEAGEILEELVKLLEHPTLAYAACEAFNIISSKYPHLHLPIIKFLYKQKYFQMMLTKLRHKLETYCEHHLQAFLYILRATPHAVLKLNIENIGPALYKGLSTTNMHTLRISVDICSSFVHQQDEYFGNHLSVLIPLCLKLITFEDSMYVRISVLNLLHDLTKYPTYLLLPYRMDVILELASALDDPKRLVRNAAVRARNSWYLIGAPGTE</sequence>
<keyword evidence="9" id="KW-1185">Reference proteome</keyword>
<name>A0A1B0BLU6_9MUSC</name>
<dbReference type="STRING" id="67801.A0A1B0BLU6"/>
<comment type="function">
    <text evidence="5">Key component of the cytosolic iron-sulfur protein assembly (CIA) complex, a multiprotein complex that mediates the incorporation of iron-sulfur cluster into apoproteins specifically involved in DNA metabolism and genomic integrity. In the CIA complex, MMS19 acts as an adapter between early-acting CIA components and a subset of cellular target iron-sulfur proteins.</text>
</comment>
<dbReference type="EnsemblMetazoa" id="GPPI034197-RA">
    <property type="protein sequence ID" value="GPPI034197-PA"/>
    <property type="gene ID" value="GPPI034197"/>
</dbReference>
<dbReference type="InterPro" id="IPR011989">
    <property type="entry name" value="ARM-like"/>
</dbReference>
<evidence type="ECO:0000313" key="9">
    <source>
        <dbReference type="Proteomes" id="UP000092460"/>
    </source>
</evidence>
<dbReference type="SUPFAM" id="SSF48371">
    <property type="entry name" value="ARM repeat"/>
    <property type="match status" value="2"/>
</dbReference>
<proteinExistence type="inferred from homology"/>
<keyword evidence="5" id="KW-0234">DNA repair</keyword>
<dbReference type="AlphaFoldDB" id="A0A1B0BLU6"/>
<dbReference type="Pfam" id="PF14500">
    <property type="entry name" value="MMS19_N"/>
    <property type="match status" value="1"/>
</dbReference>
<dbReference type="GO" id="GO:0097361">
    <property type="term" value="C:cytosolic [4Fe-4S] assembly targeting complex"/>
    <property type="evidence" value="ECO:0007669"/>
    <property type="project" value="UniProtKB-UniRule"/>
</dbReference>
<keyword evidence="5" id="KW-0206">Cytoskeleton</keyword>
<keyword evidence="4 5" id="KW-0539">Nucleus</keyword>
<dbReference type="GO" id="GO:0005634">
    <property type="term" value="C:nucleus"/>
    <property type="evidence" value="ECO:0007669"/>
    <property type="project" value="UniProtKB-SubCell"/>
</dbReference>
<keyword evidence="3" id="KW-0677">Repeat</keyword>
<reference evidence="9" key="1">
    <citation type="submission" date="2015-01" db="EMBL/GenBank/DDBJ databases">
        <authorList>
            <person name="Aksoy S."/>
            <person name="Warren W."/>
            <person name="Wilson R.K."/>
        </authorList>
    </citation>
    <scope>NUCLEOTIDE SEQUENCE [LARGE SCALE GENOMIC DNA]</scope>
    <source>
        <strain evidence="9">IAEA</strain>
    </source>
</reference>
<reference evidence="8" key="2">
    <citation type="submission" date="2020-05" db="UniProtKB">
        <authorList>
            <consortium name="EnsemblMetazoa"/>
        </authorList>
    </citation>
    <scope>IDENTIFICATION</scope>
    <source>
        <strain evidence="8">IAEA</strain>
    </source>
</reference>
<keyword evidence="5" id="KW-0963">Cytoplasm</keyword>
<dbReference type="EMBL" id="JXJN01016575">
    <property type="status" value="NOT_ANNOTATED_CDS"/>
    <property type="molecule type" value="Genomic_DNA"/>
</dbReference>
<dbReference type="Gene3D" id="1.25.10.10">
    <property type="entry name" value="Leucine-rich Repeat Variant"/>
    <property type="match status" value="1"/>
</dbReference>
<dbReference type="Proteomes" id="UP000092460">
    <property type="component" value="Unassembled WGS sequence"/>
</dbReference>
<accession>A0A1B0BLU6</accession>
<feature type="domain" description="MMS19 C-terminal" evidence="6">
    <location>
        <begin position="557"/>
        <end position="926"/>
    </location>
</feature>
<evidence type="ECO:0000259" key="6">
    <source>
        <dbReference type="Pfam" id="PF12460"/>
    </source>
</evidence>
<dbReference type="InterPro" id="IPR024687">
    <property type="entry name" value="MMS19_C"/>
</dbReference>